<dbReference type="InterPro" id="IPR046341">
    <property type="entry name" value="SET_dom_sf"/>
</dbReference>
<accession>A0A7R9ZK27</accession>
<proteinExistence type="predicted"/>
<dbReference type="SUPFAM" id="SSF82199">
    <property type="entry name" value="SET domain"/>
    <property type="match status" value="1"/>
</dbReference>
<dbReference type="Gene3D" id="2.170.270.10">
    <property type="entry name" value="SET domain"/>
    <property type="match status" value="1"/>
</dbReference>
<gene>
    <name evidence="3" type="ORF">CAUS1442_LOCUS3394</name>
</gene>
<evidence type="ECO:0000256" key="1">
    <source>
        <dbReference type="SAM" id="MobiDB-lite"/>
    </source>
</evidence>
<sequence>MWKKNTKNATQQRTNPTGNGPKRPRGRRPVKWIAAILIIMAARYNSASTSQIPSMMATSELKLEKVRTYRVNATHGTRHDFFRIHGCLTQFKNDIPTQEDWIAMRKLYVTVVGKENSTIRGNIEDNPIRVPTYVDLHPKMGRALYAKERIPNGTLVWSSEKEGSFTHPNQYRIFMINMPPKFACDMLFHWSYYTKADATEFGTIVTATMDDSALMNAGNAPNRVNLLEIYNETGDFAKAYASRDIEAGEQILVNYTDCSFPEGEIMFGMKTPNRTINRD</sequence>
<name>A0A7R9ZK27_9STRA</name>
<dbReference type="InterPro" id="IPR001214">
    <property type="entry name" value="SET_dom"/>
</dbReference>
<feature type="domain" description="SET" evidence="2">
    <location>
        <begin position="126"/>
        <end position="256"/>
    </location>
</feature>
<evidence type="ECO:0000259" key="2">
    <source>
        <dbReference type="PROSITE" id="PS50280"/>
    </source>
</evidence>
<dbReference type="PROSITE" id="PS50280">
    <property type="entry name" value="SET"/>
    <property type="match status" value="1"/>
</dbReference>
<organism evidence="3">
    <name type="scientific">Craspedostauros australis</name>
    <dbReference type="NCBI Taxonomy" id="1486917"/>
    <lineage>
        <taxon>Eukaryota</taxon>
        <taxon>Sar</taxon>
        <taxon>Stramenopiles</taxon>
        <taxon>Ochrophyta</taxon>
        <taxon>Bacillariophyta</taxon>
        <taxon>Bacillariophyceae</taxon>
        <taxon>Bacillariophycidae</taxon>
        <taxon>Naviculales</taxon>
        <taxon>Naviculaceae</taxon>
        <taxon>Craspedostauros</taxon>
    </lineage>
</organism>
<reference evidence="3" key="1">
    <citation type="submission" date="2021-01" db="EMBL/GenBank/DDBJ databases">
        <authorList>
            <person name="Corre E."/>
            <person name="Pelletier E."/>
            <person name="Niang G."/>
            <person name="Scheremetjew M."/>
            <person name="Finn R."/>
            <person name="Kale V."/>
            <person name="Holt S."/>
            <person name="Cochrane G."/>
            <person name="Meng A."/>
            <person name="Brown T."/>
            <person name="Cohen L."/>
        </authorList>
    </citation>
    <scope>NUCLEOTIDE SEQUENCE</scope>
    <source>
        <strain evidence="3">CCMP3328</strain>
    </source>
</reference>
<dbReference type="AlphaFoldDB" id="A0A7R9ZK27"/>
<dbReference type="EMBL" id="HBEF01005486">
    <property type="protein sequence ID" value="CAD8331295.1"/>
    <property type="molecule type" value="Transcribed_RNA"/>
</dbReference>
<dbReference type="Pfam" id="PF00856">
    <property type="entry name" value="SET"/>
    <property type="match status" value="1"/>
</dbReference>
<evidence type="ECO:0000313" key="3">
    <source>
        <dbReference type="EMBL" id="CAD8331295.1"/>
    </source>
</evidence>
<feature type="region of interest" description="Disordered" evidence="1">
    <location>
        <begin position="1"/>
        <end position="26"/>
    </location>
</feature>
<protein>
    <recommendedName>
        <fullName evidence="2">SET domain-containing protein</fullName>
    </recommendedName>
</protein>